<reference evidence="1 2" key="1">
    <citation type="submission" date="2021-12" db="EMBL/GenBank/DDBJ databases">
        <title>Genome sequencing of bacteria with rrn-lacking chromosome and rrn-plasmid.</title>
        <authorList>
            <person name="Anda M."/>
            <person name="Iwasaki W."/>
        </authorList>
    </citation>
    <scope>NUCLEOTIDE SEQUENCE [LARGE SCALE GENOMIC DNA]</scope>
    <source>
        <strain evidence="1 2">NBRC 15940</strain>
    </source>
</reference>
<organism evidence="1 2">
    <name type="scientific">Persicobacter diffluens</name>
    <dbReference type="NCBI Taxonomy" id="981"/>
    <lineage>
        <taxon>Bacteria</taxon>
        <taxon>Pseudomonadati</taxon>
        <taxon>Bacteroidota</taxon>
        <taxon>Cytophagia</taxon>
        <taxon>Cytophagales</taxon>
        <taxon>Persicobacteraceae</taxon>
        <taxon>Persicobacter</taxon>
    </lineage>
</organism>
<comment type="caution">
    <text evidence="1">The sequence shown here is derived from an EMBL/GenBank/DDBJ whole genome shotgun (WGS) entry which is preliminary data.</text>
</comment>
<accession>A0AAN5ALF5</accession>
<keyword evidence="2" id="KW-1185">Reference proteome</keyword>
<dbReference type="Proteomes" id="UP001310022">
    <property type="component" value="Unassembled WGS sequence"/>
</dbReference>
<evidence type="ECO:0000313" key="2">
    <source>
        <dbReference type="Proteomes" id="UP001310022"/>
    </source>
</evidence>
<dbReference type="EMBL" id="BQKE01000003">
    <property type="protein sequence ID" value="GJM63895.1"/>
    <property type="molecule type" value="Genomic_DNA"/>
</dbReference>
<protein>
    <submittedName>
        <fullName evidence="1">Uncharacterized protein</fullName>
    </submittedName>
</protein>
<proteinExistence type="predicted"/>
<sequence length="45" mass="5173">MDLVIEEDLHPIWMYLMDEENDNKIILDGFTCSNGSVVKNTSDVK</sequence>
<gene>
    <name evidence="1" type="ORF">PEDI_44470</name>
</gene>
<name>A0AAN5ALF5_9BACT</name>
<evidence type="ECO:0000313" key="1">
    <source>
        <dbReference type="EMBL" id="GJM63895.1"/>
    </source>
</evidence>
<dbReference type="AlphaFoldDB" id="A0AAN5ALF5"/>